<accession>A0A543Q5M1</accession>
<dbReference type="Gene3D" id="3.10.450.530">
    <property type="entry name" value="Ribonuclease toxin, BrnT, of type II toxin-antitoxin system"/>
    <property type="match status" value="1"/>
</dbReference>
<evidence type="ECO:0000313" key="1">
    <source>
        <dbReference type="EMBL" id="TQN51621.1"/>
    </source>
</evidence>
<proteinExistence type="predicted"/>
<gene>
    <name evidence="1" type="ORF">DLNHIDIE_01498</name>
</gene>
<dbReference type="InterPro" id="IPR038573">
    <property type="entry name" value="BrnT_sf"/>
</dbReference>
<organism evidence="1 2">
    <name type="scientific">Acidithiobacillus thiooxidans ATCC 19377</name>
    <dbReference type="NCBI Taxonomy" id="637390"/>
    <lineage>
        <taxon>Bacteria</taxon>
        <taxon>Pseudomonadati</taxon>
        <taxon>Pseudomonadota</taxon>
        <taxon>Acidithiobacillia</taxon>
        <taxon>Acidithiobacillales</taxon>
        <taxon>Acidithiobacillaceae</taxon>
        <taxon>Acidithiobacillus</taxon>
    </lineage>
</organism>
<dbReference type="Proteomes" id="UP000315403">
    <property type="component" value="Unassembled WGS sequence"/>
</dbReference>
<comment type="caution">
    <text evidence="1">The sequence shown here is derived from an EMBL/GenBank/DDBJ whole genome shotgun (WGS) entry which is preliminary data.</text>
</comment>
<dbReference type="AlphaFoldDB" id="A0A543Q5M1"/>
<name>A0A543Q5M1_ACITH</name>
<dbReference type="EMBL" id="SZUV01000001">
    <property type="protein sequence ID" value="TQN51621.1"/>
    <property type="molecule type" value="Genomic_DNA"/>
</dbReference>
<sequence>MNLDWDEEKRRATLAHRELDFADCAEVFADVTFEFPDKRKDYGEARTVCIGFLKNRMVAVVYMQRGDTRRIISMRKCNEREIKIYRERLAG</sequence>
<dbReference type="Pfam" id="PF04365">
    <property type="entry name" value="BrnT_toxin"/>
    <property type="match status" value="1"/>
</dbReference>
<dbReference type="InterPro" id="IPR007460">
    <property type="entry name" value="BrnT_toxin"/>
</dbReference>
<reference evidence="1 2" key="1">
    <citation type="submission" date="2019-03" db="EMBL/GenBank/DDBJ databases">
        <title>New insights into Acidothiobacillus thiooxidans sulfur metabolism through coupled gene expression, solution geochemistry, microscopy and spectroscopy analyses.</title>
        <authorList>
            <person name="Camacho D."/>
            <person name="Frazao R."/>
            <person name="Fouillen A."/>
            <person name="Nanci A."/>
            <person name="Lang B.F."/>
            <person name="Apte S.C."/>
            <person name="Baron C."/>
            <person name="Warren L.A."/>
        </authorList>
    </citation>
    <scope>NUCLEOTIDE SEQUENCE [LARGE SCALE GENOMIC DNA]</scope>
    <source>
        <strain evidence="1 2">ATCC 19377</strain>
    </source>
</reference>
<dbReference type="RefSeq" id="WP_142087679.1">
    <property type="nucleotide sequence ID" value="NZ_SZUV01000001.1"/>
</dbReference>
<evidence type="ECO:0008006" key="3">
    <source>
        <dbReference type="Google" id="ProtNLM"/>
    </source>
</evidence>
<protein>
    <recommendedName>
        <fullName evidence="3">BrnT family toxin</fullName>
    </recommendedName>
</protein>
<evidence type="ECO:0000313" key="2">
    <source>
        <dbReference type="Proteomes" id="UP000315403"/>
    </source>
</evidence>